<organism evidence="3 4">
    <name type="scientific">Candidatus Enterococcus moelleringii</name>
    <dbReference type="NCBI Taxonomy" id="2815325"/>
    <lineage>
        <taxon>Bacteria</taxon>
        <taxon>Bacillati</taxon>
        <taxon>Bacillota</taxon>
        <taxon>Bacilli</taxon>
        <taxon>Lactobacillales</taxon>
        <taxon>Enterococcaceae</taxon>
        <taxon>Enterococcus</taxon>
    </lineage>
</organism>
<accession>A0ABS3LC78</accession>
<dbReference type="SUPFAM" id="SSF53474">
    <property type="entry name" value="alpha/beta-Hydrolases"/>
    <property type="match status" value="1"/>
</dbReference>
<dbReference type="InterPro" id="IPR050300">
    <property type="entry name" value="GDXG_lipolytic_enzyme"/>
</dbReference>
<keyword evidence="1 3" id="KW-0378">Hydrolase</keyword>
<dbReference type="PANTHER" id="PTHR48081:SF6">
    <property type="entry name" value="PEPTIDASE S9 PROLYL OLIGOPEPTIDASE CATALYTIC DOMAIN-CONTAINING PROTEIN"/>
    <property type="match status" value="1"/>
</dbReference>
<evidence type="ECO:0000313" key="4">
    <source>
        <dbReference type="Proteomes" id="UP000664601"/>
    </source>
</evidence>
<evidence type="ECO:0000259" key="2">
    <source>
        <dbReference type="Pfam" id="PF20434"/>
    </source>
</evidence>
<dbReference type="GO" id="GO:0016787">
    <property type="term" value="F:hydrolase activity"/>
    <property type="evidence" value="ECO:0007669"/>
    <property type="project" value="UniProtKB-KW"/>
</dbReference>
<feature type="domain" description="BD-FAE-like" evidence="2">
    <location>
        <begin position="26"/>
        <end position="132"/>
    </location>
</feature>
<sequence>MKLETIQLPEFAASYKLYLRENVSTDRKELPVVVICPGGGYRMVSGRESEPIALAFLSHGYHAIVVDYPVLPDTSQVTPDYLDTNTRLLAEIFKQIETHHDQWEMDPKAIFLLGCSAGGHMASLYANKWQTTIQTNSPLCSKPLGTILCYPVISFNYGWPARDVLDPSSLKDYDTSALVNSETPDTFIWHTANDRGVPVLNSLKYCEGLTKEAIPFECHLFESGKHGLSLATRASAESEKAQHLNPPVAKWLPLCVEWMERRLER</sequence>
<name>A0ABS3LC78_9ENTE</name>
<proteinExistence type="predicted"/>
<dbReference type="EMBL" id="JAFREM010000020">
    <property type="protein sequence ID" value="MBO1307235.1"/>
    <property type="molecule type" value="Genomic_DNA"/>
</dbReference>
<dbReference type="InterPro" id="IPR049492">
    <property type="entry name" value="BD-FAE-like_dom"/>
</dbReference>
<dbReference type="PANTHER" id="PTHR48081">
    <property type="entry name" value="AB HYDROLASE SUPERFAMILY PROTEIN C4A8.06C"/>
    <property type="match status" value="1"/>
</dbReference>
<comment type="caution">
    <text evidence="3">The sequence shown here is derived from an EMBL/GenBank/DDBJ whole genome shotgun (WGS) entry which is preliminary data.</text>
</comment>
<protein>
    <submittedName>
        <fullName evidence="3">Alpha/beta hydrolase</fullName>
    </submittedName>
</protein>
<evidence type="ECO:0000256" key="1">
    <source>
        <dbReference type="ARBA" id="ARBA00022801"/>
    </source>
</evidence>
<reference evidence="3 4" key="1">
    <citation type="submission" date="2021-03" db="EMBL/GenBank/DDBJ databases">
        <title>Enterococcal diversity collection.</title>
        <authorList>
            <person name="Gilmore M.S."/>
            <person name="Schwartzman J."/>
            <person name="Van Tyne D."/>
            <person name="Martin M."/>
            <person name="Earl A.M."/>
            <person name="Manson A.L."/>
            <person name="Straub T."/>
            <person name="Salamzade R."/>
            <person name="Saavedra J."/>
            <person name="Lebreton F."/>
            <person name="Prichula J."/>
            <person name="Schaufler K."/>
            <person name="Gaca A."/>
            <person name="Sgardioli B."/>
            <person name="Wagenaar J."/>
            <person name="Strong T."/>
        </authorList>
    </citation>
    <scope>NUCLEOTIDE SEQUENCE [LARGE SCALE GENOMIC DNA]</scope>
    <source>
        <strain evidence="3 4">669A</strain>
    </source>
</reference>
<dbReference type="RefSeq" id="WP_207674162.1">
    <property type="nucleotide sequence ID" value="NZ_JAFREM010000020.1"/>
</dbReference>
<dbReference type="Gene3D" id="3.40.50.1820">
    <property type="entry name" value="alpha/beta hydrolase"/>
    <property type="match status" value="1"/>
</dbReference>
<dbReference type="Pfam" id="PF20434">
    <property type="entry name" value="BD-FAE"/>
    <property type="match status" value="1"/>
</dbReference>
<dbReference type="InterPro" id="IPR029058">
    <property type="entry name" value="AB_hydrolase_fold"/>
</dbReference>
<gene>
    <name evidence="3" type="ORF">JZO70_13745</name>
</gene>
<keyword evidence="4" id="KW-1185">Reference proteome</keyword>
<dbReference type="Proteomes" id="UP000664601">
    <property type="component" value="Unassembled WGS sequence"/>
</dbReference>
<evidence type="ECO:0000313" key="3">
    <source>
        <dbReference type="EMBL" id="MBO1307235.1"/>
    </source>
</evidence>